<reference evidence="4 5" key="1">
    <citation type="submission" date="2016-10" db="EMBL/GenBank/DDBJ databases">
        <authorList>
            <person name="de Groot N.N."/>
        </authorList>
    </citation>
    <scope>NUCLEOTIDE SEQUENCE [LARGE SCALE GENOMIC DNA]</scope>
    <source>
        <strain evidence="4 5">DSM 28010</strain>
    </source>
</reference>
<dbReference type="PANTHER" id="PTHR44591">
    <property type="entry name" value="STRESS RESPONSE REGULATOR PROTEIN 1"/>
    <property type="match status" value="1"/>
</dbReference>
<dbReference type="OrthoDB" id="9800897at2"/>
<dbReference type="SMART" id="SM00448">
    <property type="entry name" value="REC"/>
    <property type="match status" value="1"/>
</dbReference>
<feature type="modified residue" description="4-aspartylphosphate" evidence="2">
    <location>
        <position position="55"/>
    </location>
</feature>
<dbReference type="Gene3D" id="3.40.50.2300">
    <property type="match status" value="1"/>
</dbReference>
<evidence type="ECO:0000259" key="3">
    <source>
        <dbReference type="PROSITE" id="PS50110"/>
    </source>
</evidence>
<organism evidence="4 5">
    <name type="scientific">Lutimaribacter saemankumensis</name>
    <dbReference type="NCBI Taxonomy" id="490829"/>
    <lineage>
        <taxon>Bacteria</taxon>
        <taxon>Pseudomonadati</taxon>
        <taxon>Pseudomonadota</taxon>
        <taxon>Alphaproteobacteria</taxon>
        <taxon>Rhodobacterales</taxon>
        <taxon>Roseobacteraceae</taxon>
        <taxon>Lutimaribacter</taxon>
    </lineage>
</organism>
<dbReference type="AlphaFoldDB" id="A0A1G8MQ88"/>
<dbReference type="InterPro" id="IPR001789">
    <property type="entry name" value="Sig_transdc_resp-reg_receiver"/>
</dbReference>
<feature type="domain" description="Response regulatory" evidence="3">
    <location>
        <begin position="5"/>
        <end position="122"/>
    </location>
</feature>
<evidence type="ECO:0000256" key="2">
    <source>
        <dbReference type="PROSITE-ProRule" id="PRU00169"/>
    </source>
</evidence>
<proteinExistence type="predicted"/>
<dbReference type="InterPro" id="IPR011006">
    <property type="entry name" value="CheY-like_superfamily"/>
</dbReference>
<keyword evidence="5" id="KW-1185">Reference proteome</keyword>
<accession>A0A1G8MQ88</accession>
<protein>
    <submittedName>
        <fullName evidence="4">Response regulator receiver domain-containing protein</fullName>
    </submittedName>
</protein>
<evidence type="ECO:0000313" key="4">
    <source>
        <dbReference type="EMBL" id="SDI70013.1"/>
    </source>
</evidence>
<keyword evidence="1 2" id="KW-0597">Phosphoprotein</keyword>
<gene>
    <name evidence="4" type="ORF">SAMN05421850_104284</name>
</gene>
<dbReference type="PROSITE" id="PS50110">
    <property type="entry name" value="RESPONSE_REGULATORY"/>
    <property type="match status" value="1"/>
</dbReference>
<evidence type="ECO:0000256" key="1">
    <source>
        <dbReference type="ARBA" id="ARBA00022553"/>
    </source>
</evidence>
<sequence length="130" mass="14434">MELERILHVDDDEDIRTIVQIALETVGQFRILQSSDGHSAISSAEEFAPQLLLLDVMMPEMSGQEVRNEIQKIPGMADVPTVFVTAKAEDHFAEKLRAQGAIAVITKPFDPMTLADELRAIWTSWLSDAA</sequence>
<dbReference type="Proteomes" id="UP000199340">
    <property type="component" value="Unassembled WGS sequence"/>
</dbReference>
<dbReference type="PANTHER" id="PTHR44591:SF3">
    <property type="entry name" value="RESPONSE REGULATORY DOMAIN-CONTAINING PROTEIN"/>
    <property type="match status" value="1"/>
</dbReference>
<dbReference type="Pfam" id="PF00072">
    <property type="entry name" value="Response_reg"/>
    <property type="match status" value="1"/>
</dbReference>
<dbReference type="STRING" id="490829.SAMN05421850_104284"/>
<dbReference type="SUPFAM" id="SSF52172">
    <property type="entry name" value="CheY-like"/>
    <property type="match status" value="1"/>
</dbReference>
<name>A0A1G8MQ88_9RHOB</name>
<evidence type="ECO:0000313" key="5">
    <source>
        <dbReference type="Proteomes" id="UP000199340"/>
    </source>
</evidence>
<dbReference type="EMBL" id="FNEB01000004">
    <property type="protein sequence ID" value="SDI70013.1"/>
    <property type="molecule type" value="Genomic_DNA"/>
</dbReference>
<dbReference type="GO" id="GO:0000160">
    <property type="term" value="P:phosphorelay signal transduction system"/>
    <property type="evidence" value="ECO:0007669"/>
    <property type="project" value="InterPro"/>
</dbReference>
<dbReference type="InterPro" id="IPR050595">
    <property type="entry name" value="Bact_response_regulator"/>
</dbReference>